<evidence type="ECO:0008006" key="4">
    <source>
        <dbReference type="Google" id="ProtNLM"/>
    </source>
</evidence>
<feature type="signal peptide" evidence="1">
    <location>
        <begin position="1"/>
        <end position="19"/>
    </location>
</feature>
<dbReference type="InterPro" id="IPR021675">
    <property type="entry name" value="DUF3261"/>
</dbReference>
<dbReference type="PROSITE" id="PS51257">
    <property type="entry name" value="PROKAR_LIPOPROTEIN"/>
    <property type="match status" value="1"/>
</dbReference>
<dbReference type="RefSeq" id="WP_194865266.1">
    <property type="nucleotide sequence ID" value="NZ_ARXX01000031.1"/>
</dbReference>
<name>A0ABS0ARY0_9GAMM</name>
<organism evidence="2 3">
    <name type="scientific">Alloalcanivorax profundimaris</name>
    <dbReference type="NCBI Taxonomy" id="2735259"/>
    <lineage>
        <taxon>Bacteria</taxon>
        <taxon>Pseudomonadati</taxon>
        <taxon>Pseudomonadota</taxon>
        <taxon>Gammaproteobacteria</taxon>
        <taxon>Oceanospirillales</taxon>
        <taxon>Alcanivoracaceae</taxon>
        <taxon>Alloalcanivorax</taxon>
    </lineage>
</organism>
<feature type="chain" id="PRO_5045165527" description="DUF3261 domain-containing protein" evidence="1">
    <location>
        <begin position="20"/>
        <end position="188"/>
    </location>
</feature>
<evidence type="ECO:0000313" key="2">
    <source>
        <dbReference type="EMBL" id="MBF5056897.1"/>
    </source>
</evidence>
<protein>
    <recommendedName>
        <fullName evidence="4">DUF3261 domain-containing protein</fullName>
    </recommendedName>
</protein>
<keyword evidence="3" id="KW-1185">Reference proteome</keyword>
<dbReference type="EMBL" id="ARXX01000031">
    <property type="protein sequence ID" value="MBF5056897.1"/>
    <property type="molecule type" value="Genomic_DNA"/>
</dbReference>
<dbReference type="Pfam" id="PF11659">
    <property type="entry name" value="DUF3261"/>
    <property type="match status" value="1"/>
</dbReference>
<proteinExistence type="predicted"/>
<evidence type="ECO:0000313" key="3">
    <source>
        <dbReference type="Proteomes" id="UP000662703"/>
    </source>
</evidence>
<dbReference type="Proteomes" id="UP000662703">
    <property type="component" value="Unassembled WGS sequence"/>
</dbReference>
<evidence type="ECO:0000256" key="1">
    <source>
        <dbReference type="SAM" id="SignalP"/>
    </source>
</evidence>
<reference evidence="2 3" key="1">
    <citation type="submission" date="2012-09" db="EMBL/GenBank/DDBJ databases">
        <title>Genome Sequence of alkane-degrading Bacterium Alcanivorax sp. 521-1.</title>
        <authorList>
            <person name="Lai Q."/>
            <person name="Shao Z."/>
        </authorList>
    </citation>
    <scope>NUCLEOTIDE SEQUENCE [LARGE SCALE GENOMIC DNA]</scope>
    <source>
        <strain evidence="2 3">521-1</strain>
    </source>
</reference>
<accession>A0ABS0ARY0</accession>
<keyword evidence="1" id="KW-0732">Signal</keyword>
<sequence>MKKFAPLLLLLLAGCQAWLTPPSSPRPLAPPFGEFREFQRDLSIRLDQGGRVDYRVRLSLTPERSRIVLTDAEERPVLTFEHGPGRTEISRTPALPAALSADALIADIQLALWPEPRLRAPLRPPWRLQRDGDTLRLYDGQTLEARVSFQEGERRATPIPVYNARYGYLMLLLPVDGSTPSPSAPAPE</sequence>
<comment type="caution">
    <text evidence="2">The sequence shown here is derived from an EMBL/GenBank/DDBJ whole genome shotgun (WGS) entry which is preliminary data.</text>
</comment>
<gene>
    <name evidence="2" type="ORF">Y5W_02191</name>
</gene>